<evidence type="ECO:0000313" key="2">
    <source>
        <dbReference type="Proteomes" id="UP000009328"/>
    </source>
</evidence>
<dbReference type="AlphaFoldDB" id="K0KE36"/>
<sequence>MADLDTTNIAQFKPAFLLHFEVTEEPVFINSNESTTLIHAKIAKGYSKSLDEKYSFETEALFGWDNVRIRAGRDSNIQDLDAQVFLKSKKNGGIIHLEYTGVSVNNEKSEAILKGGSESNSFTDAYITNHPKFTLDSKNTDEQWVQGRNFLGKGRHLRTEDGNFGIEYVVYVLE</sequence>
<dbReference type="HOGENOM" id="CLU_127758_0_0_1"/>
<organism evidence="1 2">
    <name type="scientific">Wickerhamomyces ciferrii (strain ATCC 14091 / BCRC 22168 / CBS 111 / JCM 3599 / NBRC 0793 / NRRL Y-1031 F-60-10)</name>
    <name type="common">Yeast</name>
    <name type="synonym">Pichia ciferrii</name>
    <dbReference type="NCBI Taxonomy" id="1206466"/>
    <lineage>
        <taxon>Eukaryota</taxon>
        <taxon>Fungi</taxon>
        <taxon>Dikarya</taxon>
        <taxon>Ascomycota</taxon>
        <taxon>Saccharomycotina</taxon>
        <taxon>Saccharomycetes</taxon>
        <taxon>Phaffomycetales</taxon>
        <taxon>Wickerhamomycetaceae</taxon>
        <taxon>Wickerhamomyces</taxon>
    </lineage>
</organism>
<name>K0KE36_WICCF</name>
<comment type="caution">
    <text evidence="1">The sequence shown here is derived from an EMBL/GenBank/DDBJ whole genome shotgun (WGS) entry which is preliminary data.</text>
</comment>
<dbReference type="STRING" id="1206466.K0KE36"/>
<dbReference type="Pfam" id="PF11578">
    <property type="entry name" value="DUF3237"/>
    <property type="match status" value="1"/>
</dbReference>
<evidence type="ECO:0000313" key="1">
    <source>
        <dbReference type="EMBL" id="CCH43360.1"/>
    </source>
</evidence>
<proteinExistence type="predicted"/>
<accession>K0KE36</accession>
<gene>
    <name evidence="1" type="ORF">BN7_2908</name>
</gene>
<keyword evidence="2" id="KW-1185">Reference proteome</keyword>
<dbReference type="EMBL" id="CAIF01000076">
    <property type="protein sequence ID" value="CCH43360.1"/>
    <property type="molecule type" value="Genomic_DNA"/>
</dbReference>
<dbReference type="Proteomes" id="UP000009328">
    <property type="component" value="Unassembled WGS sequence"/>
</dbReference>
<reference evidence="1 2" key="1">
    <citation type="journal article" date="2012" name="Eukaryot. Cell">
        <title>Draft genome sequence of Wickerhamomyces ciferrii NRRL Y-1031 F-60-10.</title>
        <authorList>
            <person name="Schneider J."/>
            <person name="Andrea H."/>
            <person name="Blom J."/>
            <person name="Jaenicke S."/>
            <person name="Ruckert C."/>
            <person name="Schorsch C."/>
            <person name="Szczepanowski R."/>
            <person name="Farwick M."/>
            <person name="Goesmann A."/>
            <person name="Puhler A."/>
            <person name="Schaffer S."/>
            <person name="Tauch A."/>
            <person name="Kohler T."/>
            <person name="Brinkrolf K."/>
        </authorList>
    </citation>
    <scope>NUCLEOTIDE SEQUENCE [LARGE SCALE GENOMIC DNA]</scope>
    <source>
        <strain evidence="2">ATCC 14091 / BCRC 22168 / CBS 111 / JCM 3599 / NBRC 0793 / NRRL Y-1031 F-60-10</strain>
    </source>
</reference>
<dbReference type="InParanoid" id="K0KE36"/>
<protein>
    <submittedName>
        <fullName evidence="1">Uncharacterized protein</fullName>
    </submittedName>
</protein>
<dbReference type="Gene3D" id="2.40.160.20">
    <property type="match status" value="1"/>
</dbReference>